<dbReference type="Pfam" id="PF05685">
    <property type="entry name" value="Uma2"/>
    <property type="match status" value="1"/>
</dbReference>
<dbReference type="RefSeq" id="WP_161824700.1">
    <property type="nucleotide sequence ID" value="NZ_WVIC01000010.1"/>
</dbReference>
<dbReference type="Proteomes" id="UP000607397">
    <property type="component" value="Unassembled WGS sequence"/>
</dbReference>
<feature type="domain" description="Putative restriction endonuclease" evidence="1">
    <location>
        <begin position="18"/>
        <end position="188"/>
    </location>
</feature>
<dbReference type="PANTHER" id="PTHR34107:SF7">
    <property type="entry name" value="SLR2092 PROTEIN"/>
    <property type="match status" value="1"/>
</dbReference>
<dbReference type="InterPro" id="IPR011335">
    <property type="entry name" value="Restrct_endonuc-II-like"/>
</dbReference>
<keyword evidence="2" id="KW-0255">Endonuclease</keyword>
<organism evidence="2 3">
    <name type="scientific">Petrachloros mirabilis ULC683</name>
    <dbReference type="NCBI Taxonomy" id="2781853"/>
    <lineage>
        <taxon>Bacteria</taxon>
        <taxon>Bacillati</taxon>
        <taxon>Cyanobacteriota</taxon>
        <taxon>Cyanophyceae</taxon>
        <taxon>Synechococcales</taxon>
        <taxon>Petrachlorosaceae</taxon>
        <taxon>Petrachloros</taxon>
        <taxon>Petrachloros mirabilis</taxon>
    </lineage>
</organism>
<dbReference type="InterPro" id="IPR012296">
    <property type="entry name" value="Nuclease_put_TT1808"/>
</dbReference>
<comment type="caution">
    <text evidence="2">The sequence shown here is derived from an EMBL/GenBank/DDBJ whole genome shotgun (WGS) entry which is preliminary data.</text>
</comment>
<evidence type="ECO:0000313" key="2">
    <source>
        <dbReference type="EMBL" id="NCJ06218.1"/>
    </source>
</evidence>
<protein>
    <submittedName>
        <fullName evidence="2">Uma2 family endonuclease</fullName>
    </submittedName>
</protein>
<accession>A0A8K1ZYF0</accession>
<keyword evidence="3" id="KW-1185">Reference proteome</keyword>
<name>A0A8K1ZYF0_9CYAN</name>
<proteinExistence type="predicted"/>
<dbReference type="Gene3D" id="3.90.1570.10">
    <property type="entry name" value="tt1808, chain A"/>
    <property type="match status" value="1"/>
</dbReference>
<dbReference type="SUPFAM" id="SSF52980">
    <property type="entry name" value="Restriction endonuclease-like"/>
    <property type="match status" value="1"/>
</dbReference>
<dbReference type="PANTHER" id="PTHR34107">
    <property type="entry name" value="SLL0198 PROTEIN-RELATED"/>
    <property type="match status" value="1"/>
</dbReference>
<dbReference type="CDD" id="cd06260">
    <property type="entry name" value="DUF820-like"/>
    <property type="match status" value="1"/>
</dbReference>
<keyword evidence="2" id="KW-0378">Hydrolase</keyword>
<evidence type="ECO:0000313" key="3">
    <source>
        <dbReference type="Proteomes" id="UP000607397"/>
    </source>
</evidence>
<gene>
    <name evidence="2" type="ORF">GS597_06735</name>
</gene>
<sequence length="197" mass="22042">MVTTIPLQIPKTLRVSDEQFLEFVKANPELRLERTASGELIAMPPTGSESGFYNSELNVDVGLWNRQQHSGKIFDSSSGFRLPNGAIRSPDVSWVSQTRWDALTPKQRQGFAPLCPDFVVELVSKTDTLAEVQAKMVEYQENGCRLGWLINPKTRTVEIYRPDRPVATVAFSEPLSGENILPGFELNLQTIFGAEEE</sequence>
<dbReference type="GO" id="GO:0004519">
    <property type="term" value="F:endonuclease activity"/>
    <property type="evidence" value="ECO:0007669"/>
    <property type="project" value="UniProtKB-KW"/>
</dbReference>
<reference evidence="2" key="1">
    <citation type="submission" date="2019-12" db="EMBL/GenBank/DDBJ databases">
        <title>High-Quality draft genome sequences of three cyanobacteria isolated from the limestone walls of the Old Cathedral of Coimbra.</title>
        <authorList>
            <person name="Tiago I."/>
            <person name="Soares F."/>
            <person name="Portugal A."/>
        </authorList>
    </citation>
    <scope>NUCLEOTIDE SEQUENCE [LARGE SCALE GENOMIC DNA]</scope>
    <source>
        <strain evidence="2">C</strain>
    </source>
</reference>
<keyword evidence="2" id="KW-0540">Nuclease</keyword>
<dbReference type="InterPro" id="IPR008538">
    <property type="entry name" value="Uma2"/>
</dbReference>
<dbReference type="AlphaFoldDB" id="A0A8K1ZYF0"/>
<dbReference type="EMBL" id="WVIC01000010">
    <property type="protein sequence ID" value="NCJ06218.1"/>
    <property type="molecule type" value="Genomic_DNA"/>
</dbReference>
<evidence type="ECO:0000259" key="1">
    <source>
        <dbReference type="Pfam" id="PF05685"/>
    </source>
</evidence>